<reference evidence="2 3" key="1">
    <citation type="submission" date="2017-06" db="EMBL/GenBank/DDBJ databases">
        <title>Comparative genomic analysis of Ambrosia Fusariam Clade fungi.</title>
        <authorList>
            <person name="Stajich J.E."/>
            <person name="Carrillo J."/>
            <person name="Kijimoto T."/>
            <person name="Eskalen A."/>
            <person name="O'Donnell K."/>
            <person name="Kasson M."/>
        </authorList>
    </citation>
    <scope>NUCLEOTIDE SEQUENCE [LARGE SCALE GENOMIC DNA]</scope>
    <source>
        <strain evidence="2 3">UCR1854</strain>
    </source>
</reference>
<evidence type="ECO:0000313" key="2">
    <source>
        <dbReference type="EMBL" id="RTE68133.1"/>
    </source>
</evidence>
<organism evidence="2 3">
    <name type="scientific">Fusarium euwallaceae</name>
    <dbReference type="NCBI Taxonomy" id="1147111"/>
    <lineage>
        <taxon>Eukaryota</taxon>
        <taxon>Fungi</taxon>
        <taxon>Dikarya</taxon>
        <taxon>Ascomycota</taxon>
        <taxon>Pezizomycotina</taxon>
        <taxon>Sordariomycetes</taxon>
        <taxon>Hypocreomycetidae</taxon>
        <taxon>Hypocreales</taxon>
        <taxon>Nectriaceae</taxon>
        <taxon>Fusarium</taxon>
        <taxon>Fusarium solani species complex</taxon>
    </lineage>
</organism>
<protein>
    <submittedName>
        <fullName evidence="2">Uncharacterized protein</fullName>
    </submittedName>
</protein>
<dbReference type="AlphaFoldDB" id="A0A430KXQ5"/>
<accession>A0A430KXQ5</accession>
<feature type="region of interest" description="Disordered" evidence="1">
    <location>
        <begin position="1"/>
        <end position="40"/>
    </location>
</feature>
<evidence type="ECO:0000313" key="3">
    <source>
        <dbReference type="Proteomes" id="UP000287124"/>
    </source>
</evidence>
<name>A0A430KXQ5_9HYPO</name>
<dbReference type="EMBL" id="MIKF01001123">
    <property type="protein sequence ID" value="RTE68133.1"/>
    <property type="molecule type" value="Genomic_DNA"/>
</dbReference>
<gene>
    <name evidence="2" type="ORF">BHE90_017490</name>
</gene>
<evidence type="ECO:0000256" key="1">
    <source>
        <dbReference type="SAM" id="MobiDB-lite"/>
    </source>
</evidence>
<keyword evidence="3" id="KW-1185">Reference proteome</keyword>
<dbReference type="Proteomes" id="UP000287124">
    <property type="component" value="Unassembled WGS sequence"/>
</dbReference>
<feature type="non-terminal residue" evidence="2">
    <location>
        <position position="127"/>
    </location>
</feature>
<sequence length="127" mass="14251">MSVDMSAETHQVDGCHLDSLSGRQPGIRQDSSNGTEQRRELRLLSQSARRKIWEERGSDVLIRFRLLVEDTIIQSAVSDGSPREVTIGMSPEDLELFLERVCAMFELDYVTVPVEAVPVSSSSPMER</sequence>
<proteinExistence type="predicted"/>
<comment type="caution">
    <text evidence="2">The sequence shown here is derived from an EMBL/GenBank/DDBJ whole genome shotgun (WGS) entry which is preliminary data.</text>
</comment>